<dbReference type="InterPro" id="IPR011011">
    <property type="entry name" value="Znf_FYVE_PHD"/>
</dbReference>
<gene>
    <name evidence="2" type="ORF">MENT_LOCUS18426</name>
</gene>
<dbReference type="SUPFAM" id="SSF57903">
    <property type="entry name" value="FYVE/PHD zinc finger"/>
    <property type="match status" value="1"/>
</dbReference>
<dbReference type="EMBL" id="CAJEWN010000124">
    <property type="protein sequence ID" value="CAD2167149.1"/>
    <property type="molecule type" value="Genomic_DNA"/>
</dbReference>
<accession>A0A6V7UZ30</accession>
<comment type="caution">
    <text evidence="2">The sequence shown here is derived from an EMBL/GenBank/DDBJ whole genome shotgun (WGS) entry which is preliminary data.</text>
</comment>
<evidence type="ECO:0000313" key="2">
    <source>
        <dbReference type="EMBL" id="CAD2167149.1"/>
    </source>
</evidence>
<dbReference type="AlphaFoldDB" id="A0A6V7UZ30"/>
<protein>
    <submittedName>
        <fullName evidence="2">Uncharacterized protein</fullName>
    </submittedName>
</protein>
<sequence length="442" mass="51132">MPNGNFSKFEYIAHLNSQDPQQREDFHNKIFIRFLIKNRYKNKTLRDLAKAMRALNSREFSLGGLGVDDCYYKLPFDELFNLKNDQNLAKKSCFYCRRLEEKHVISCDFCHAKFCFDCLTPPLTACSNERFMCPLHVEKFVDSHLVNSLRVTDRIALWKEHNKLDKPEPLAVFYDFCTKLKDEKDQKVTEDDSNICLEEPEKIEKIVKRIGKNLKFGKTTFEVNKKVKEAYKNSQNTRDMFENELKDAEAANILIGMRNGGQTKKLIKSEPIVWTEYKAPCNIYNDSFVPNFHPDLLNNKLPVYAALQLLSGADLIEENCFKNYLIPIQSKFVTIGSGLTLKNNCIDLSLFSSCRQVQRQRVLIFFDKCKLAFEMVALTPYNELLKNCDKNICTCLNQKIKLEDLNDSHYLIPSYKNSSTLWSGALIRIGCLKFIFVGLGAL</sequence>
<keyword evidence="1" id="KW-0175">Coiled coil</keyword>
<name>A0A6V7UZ30_MELEN</name>
<organism evidence="2 3">
    <name type="scientific">Meloidogyne enterolobii</name>
    <name type="common">Root-knot nematode worm</name>
    <name type="synonym">Meloidogyne mayaguensis</name>
    <dbReference type="NCBI Taxonomy" id="390850"/>
    <lineage>
        <taxon>Eukaryota</taxon>
        <taxon>Metazoa</taxon>
        <taxon>Ecdysozoa</taxon>
        <taxon>Nematoda</taxon>
        <taxon>Chromadorea</taxon>
        <taxon>Rhabditida</taxon>
        <taxon>Tylenchina</taxon>
        <taxon>Tylenchomorpha</taxon>
        <taxon>Tylenchoidea</taxon>
        <taxon>Meloidogynidae</taxon>
        <taxon>Meloidogyninae</taxon>
        <taxon>Meloidogyne</taxon>
    </lineage>
</organism>
<evidence type="ECO:0000256" key="1">
    <source>
        <dbReference type="SAM" id="Coils"/>
    </source>
</evidence>
<feature type="coiled-coil region" evidence="1">
    <location>
        <begin position="224"/>
        <end position="251"/>
    </location>
</feature>
<proteinExistence type="predicted"/>
<evidence type="ECO:0000313" key="3">
    <source>
        <dbReference type="Proteomes" id="UP000580250"/>
    </source>
</evidence>
<dbReference type="OrthoDB" id="1919692at2759"/>
<dbReference type="InterPro" id="IPR013083">
    <property type="entry name" value="Znf_RING/FYVE/PHD"/>
</dbReference>
<dbReference type="Proteomes" id="UP000580250">
    <property type="component" value="Unassembled WGS sequence"/>
</dbReference>
<dbReference type="Gene3D" id="3.30.40.10">
    <property type="entry name" value="Zinc/RING finger domain, C3HC4 (zinc finger)"/>
    <property type="match status" value="1"/>
</dbReference>
<reference evidence="2 3" key="1">
    <citation type="submission" date="2020-08" db="EMBL/GenBank/DDBJ databases">
        <authorList>
            <person name="Koutsovoulos G."/>
            <person name="Danchin GJ E."/>
        </authorList>
    </citation>
    <scope>NUCLEOTIDE SEQUENCE [LARGE SCALE GENOMIC DNA]</scope>
</reference>